<dbReference type="AlphaFoldDB" id="A0A072PKD6"/>
<comment type="caution">
    <text evidence="2">The sequence shown here is derived from an EMBL/GenBank/DDBJ whole genome shotgun (WGS) entry which is preliminary data.</text>
</comment>
<feature type="domain" description="Cupin type-2" evidence="1">
    <location>
        <begin position="43"/>
        <end position="103"/>
    </location>
</feature>
<dbReference type="Pfam" id="PF07883">
    <property type="entry name" value="Cupin_2"/>
    <property type="match status" value="1"/>
</dbReference>
<dbReference type="STRING" id="1182545.A0A072PKD6"/>
<dbReference type="PANTHER" id="PTHR43698:SF1">
    <property type="entry name" value="BLL4564 PROTEIN"/>
    <property type="match status" value="1"/>
</dbReference>
<evidence type="ECO:0000259" key="1">
    <source>
        <dbReference type="Pfam" id="PF07883"/>
    </source>
</evidence>
<proteinExistence type="predicted"/>
<dbReference type="GeneID" id="25277090"/>
<accession>A0A072PKD6</accession>
<dbReference type="RefSeq" id="XP_013263174.1">
    <property type="nucleotide sequence ID" value="XM_013407720.1"/>
</dbReference>
<organism evidence="2 3">
    <name type="scientific">Exophiala aquamarina CBS 119918</name>
    <dbReference type="NCBI Taxonomy" id="1182545"/>
    <lineage>
        <taxon>Eukaryota</taxon>
        <taxon>Fungi</taxon>
        <taxon>Dikarya</taxon>
        <taxon>Ascomycota</taxon>
        <taxon>Pezizomycotina</taxon>
        <taxon>Eurotiomycetes</taxon>
        <taxon>Chaetothyriomycetidae</taxon>
        <taxon>Chaetothyriales</taxon>
        <taxon>Herpotrichiellaceae</taxon>
        <taxon>Exophiala</taxon>
    </lineage>
</organism>
<dbReference type="InterPro" id="IPR047263">
    <property type="entry name" value="HNL-like_cupin"/>
</dbReference>
<sequence>MPMTIIRHSRAAGVATEKRGATFTGEVWADPVLTDEGIVIANVTFTPCARTYWHTHENGQVLEVKVGSGWICDKGGEPHRLSVGDIVWAPPGTTHWHGADEGSMMTHLAISRGKTTWLDPVTEEEYKLKDKSDAGKAKTA</sequence>
<dbReference type="SUPFAM" id="SSF51182">
    <property type="entry name" value="RmlC-like cupins"/>
    <property type="match status" value="1"/>
</dbReference>
<dbReference type="CDD" id="cd02233">
    <property type="entry name" value="cupin_HNL-like"/>
    <property type="match status" value="1"/>
</dbReference>
<name>A0A072PKD6_9EURO</name>
<evidence type="ECO:0000313" key="3">
    <source>
        <dbReference type="Proteomes" id="UP000027920"/>
    </source>
</evidence>
<gene>
    <name evidence="2" type="ORF">A1O9_02145</name>
</gene>
<keyword evidence="3" id="KW-1185">Reference proteome</keyword>
<dbReference type="OrthoDB" id="2096797at2759"/>
<dbReference type="Gene3D" id="2.60.120.10">
    <property type="entry name" value="Jelly Rolls"/>
    <property type="match status" value="1"/>
</dbReference>
<dbReference type="Proteomes" id="UP000027920">
    <property type="component" value="Unassembled WGS sequence"/>
</dbReference>
<dbReference type="VEuPathDB" id="FungiDB:A1O9_02145"/>
<dbReference type="InterPro" id="IPR011051">
    <property type="entry name" value="RmlC_Cupin_sf"/>
</dbReference>
<reference evidence="2 3" key="1">
    <citation type="submission" date="2013-03" db="EMBL/GenBank/DDBJ databases">
        <title>The Genome Sequence of Exophiala aquamarina CBS 119918.</title>
        <authorList>
            <consortium name="The Broad Institute Genomics Platform"/>
            <person name="Cuomo C."/>
            <person name="de Hoog S."/>
            <person name="Gorbushina A."/>
            <person name="Walker B."/>
            <person name="Young S.K."/>
            <person name="Zeng Q."/>
            <person name="Gargeya S."/>
            <person name="Fitzgerald M."/>
            <person name="Haas B."/>
            <person name="Abouelleil A."/>
            <person name="Allen A.W."/>
            <person name="Alvarado L."/>
            <person name="Arachchi H.M."/>
            <person name="Berlin A.M."/>
            <person name="Chapman S.B."/>
            <person name="Gainer-Dewar J."/>
            <person name="Goldberg J."/>
            <person name="Griggs A."/>
            <person name="Gujja S."/>
            <person name="Hansen M."/>
            <person name="Howarth C."/>
            <person name="Imamovic A."/>
            <person name="Ireland A."/>
            <person name="Larimer J."/>
            <person name="McCowan C."/>
            <person name="Murphy C."/>
            <person name="Pearson M."/>
            <person name="Poon T.W."/>
            <person name="Priest M."/>
            <person name="Roberts A."/>
            <person name="Saif S."/>
            <person name="Shea T."/>
            <person name="Sisk P."/>
            <person name="Sykes S."/>
            <person name="Wortman J."/>
            <person name="Nusbaum C."/>
            <person name="Birren B."/>
        </authorList>
    </citation>
    <scope>NUCLEOTIDE SEQUENCE [LARGE SCALE GENOMIC DNA]</scope>
    <source>
        <strain evidence="2 3">CBS 119918</strain>
    </source>
</reference>
<evidence type="ECO:0000313" key="2">
    <source>
        <dbReference type="EMBL" id="KEF60584.1"/>
    </source>
</evidence>
<dbReference type="EMBL" id="AMGV01000002">
    <property type="protein sequence ID" value="KEF60584.1"/>
    <property type="molecule type" value="Genomic_DNA"/>
</dbReference>
<dbReference type="InterPro" id="IPR013096">
    <property type="entry name" value="Cupin_2"/>
</dbReference>
<dbReference type="InterPro" id="IPR014710">
    <property type="entry name" value="RmlC-like_jellyroll"/>
</dbReference>
<dbReference type="HOGENOM" id="CLU_072993_3_0_1"/>
<dbReference type="PANTHER" id="PTHR43698">
    <property type="entry name" value="RIBD C-TERMINAL DOMAIN CONTAINING PROTEIN"/>
    <property type="match status" value="1"/>
</dbReference>
<protein>
    <recommendedName>
        <fullName evidence="1">Cupin type-2 domain-containing protein</fullName>
    </recommendedName>
</protein>